<evidence type="ECO:0000256" key="4">
    <source>
        <dbReference type="ARBA" id="ARBA00022989"/>
    </source>
</evidence>
<dbReference type="Pfam" id="PF01810">
    <property type="entry name" value="LysE"/>
    <property type="match status" value="1"/>
</dbReference>
<evidence type="ECO:0000313" key="7">
    <source>
        <dbReference type="EMBL" id="MCB4825036.1"/>
    </source>
</evidence>
<evidence type="ECO:0000313" key="8">
    <source>
        <dbReference type="Proteomes" id="UP001139311"/>
    </source>
</evidence>
<feature type="transmembrane region" description="Helical" evidence="6">
    <location>
        <begin position="12"/>
        <end position="33"/>
    </location>
</feature>
<keyword evidence="4 6" id="KW-1133">Transmembrane helix</keyword>
<feature type="transmembrane region" description="Helical" evidence="6">
    <location>
        <begin position="145"/>
        <end position="168"/>
    </location>
</feature>
<dbReference type="Proteomes" id="UP001139311">
    <property type="component" value="Unassembled WGS sequence"/>
</dbReference>
<comment type="subcellular location">
    <subcellularLocation>
        <location evidence="1">Cell membrane</location>
        <topology evidence="1">Multi-pass membrane protein</topology>
    </subcellularLocation>
</comment>
<sequence length="201" mass="20421">MQIGRLLDFLLGYLVILVTPGPNMLVVGGVAALRGVRGALPICCGIAMGAAALVASIALVAAGVTSRDPEWEVAGRWLAVGLLAWGAVFVARLRPPGETTMPGRRSGVAAFGTGFCTAATNPLTAAFCAAQAIGPLASHPEVLVLAPALVGMAALGFALLVAVLLARPRFRAAALAWHRPIRLTAALSLALMALTTATTPP</sequence>
<comment type="caution">
    <text evidence="7">The sequence shown here is derived from an EMBL/GenBank/DDBJ whole genome shotgun (WGS) entry which is preliminary data.</text>
</comment>
<gene>
    <name evidence="7" type="ORF">LHA35_25245</name>
</gene>
<proteinExistence type="predicted"/>
<organism evidence="7 8">
    <name type="scientific">Roseicella aerolata</name>
    <dbReference type="NCBI Taxonomy" id="2883479"/>
    <lineage>
        <taxon>Bacteria</taxon>
        <taxon>Pseudomonadati</taxon>
        <taxon>Pseudomonadota</taxon>
        <taxon>Alphaproteobacteria</taxon>
        <taxon>Acetobacterales</taxon>
        <taxon>Roseomonadaceae</taxon>
        <taxon>Roseicella</taxon>
    </lineage>
</organism>
<dbReference type="InterPro" id="IPR001123">
    <property type="entry name" value="LeuE-type"/>
</dbReference>
<evidence type="ECO:0000256" key="3">
    <source>
        <dbReference type="ARBA" id="ARBA00022692"/>
    </source>
</evidence>
<evidence type="ECO:0000256" key="1">
    <source>
        <dbReference type="ARBA" id="ARBA00004651"/>
    </source>
</evidence>
<dbReference type="GO" id="GO:0005886">
    <property type="term" value="C:plasma membrane"/>
    <property type="evidence" value="ECO:0007669"/>
    <property type="project" value="UniProtKB-SubCell"/>
</dbReference>
<feature type="transmembrane region" description="Helical" evidence="6">
    <location>
        <begin position="107"/>
        <end position="133"/>
    </location>
</feature>
<dbReference type="EMBL" id="JAJAQI010000062">
    <property type="protein sequence ID" value="MCB4825036.1"/>
    <property type="molecule type" value="Genomic_DNA"/>
</dbReference>
<keyword evidence="2" id="KW-1003">Cell membrane</keyword>
<reference evidence="7" key="1">
    <citation type="submission" date="2021-10" db="EMBL/GenBank/DDBJ databases">
        <title>Roseicella aerolatum sp. nov., isolated from aerosols of e-waste dismantling site.</title>
        <authorList>
            <person name="Qin T."/>
        </authorList>
    </citation>
    <scope>NUCLEOTIDE SEQUENCE</scope>
    <source>
        <strain evidence="7">GB24</strain>
    </source>
</reference>
<feature type="transmembrane region" description="Helical" evidence="6">
    <location>
        <begin position="74"/>
        <end position="95"/>
    </location>
</feature>
<keyword evidence="5 6" id="KW-0472">Membrane</keyword>
<dbReference type="GO" id="GO:0006865">
    <property type="term" value="P:amino acid transport"/>
    <property type="evidence" value="ECO:0007669"/>
    <property type="project" value="InterPro"/>
</dbReference>
<evidence type="ECO:0000256" key="6">
    <source>
        <dbReference type="SAM" id="Phobius"/>
    </source>
</evidence>
<evidence type="ECO:0000256" key="5">
    <source>
        <dbReference type="ARBA" id="ARBA00023136"/>
    </source>
</evidence>
<feature type="transmembrane region" description="Helical" evidence="6">
    <location>
        <begin position="40"/>
        <end position="62"/>
    </location>
</feature>
<protein>
    <submittedName>
        <fullName evidence="7">LysE family transporter</fullName>
    </submittedName>
</protein>
<keyword evidence="8" id="KW-1185">Reference proteome</keyword>
<keyword evidence="3 6" id="KW-0812">Transmembrane</keyword>
<evidence type="ECO:0000256" key="2">
    <source>
        <dbReference type="ARBA" id="ARBA00022475"/>
    </source>
</evidence>
<dbReference type="RefSeq" id="WP_226613690.1">
    <property type="nucleotide sequence ID" value="NZ_JAJAQI010000062.1"/>
</dbReference>
<name>A0A9X1IHP8_9PROT</name>
<dbReference type="AlphaFoldDB" id="A0A9X1IHP8"/>
<accession>A0A9X1IHP8</accession>